<gene>
    <name evidence="16" type="primary">ATP8</name>
</gene>
<comment type="subcellular location">
    <subcellularLocation>
        <location evidence="1 13">Mitochondrion membrane</location>
        <topology evidence="1 13">Single-pass membrane protein</topology>
    </subcellularLocation>
</comment>
<evidence type="ECO:0000256" key="14">
    <source>
        <dbReference type="SAM" id="MobiDB-lite"/>
    </source>
</evidence>
<keyword evidence="5 13" id="KW-0138">CF(0)</keyword>
<evidence type="ECO:0000256" key="9">
    <source>
        <dbReference type="ARBA" id="ARBA00023065"/>
    </source>
</evidence>
<protein>
    <recommendedName>
        <fullName evidence="13">ATP synthase complex subunit 8</fullName>
    </recommendedName>
</protein>
<dbReference type="CTD" id="4509"/>
<evidence type="ECO:0000256" key="12">
    <source>
        <dbReference type="ARBA" id="ARBA00024864"/>
    </source>
</evidence>
<keyword evidence="11 15" id="KW-0472">Membrane</keyword>
<sequence length="53" mass="6292">MPQMAPISWLSMMIIFSLSFIVFNMMNYYSFYPAMPEPKSSQKSKASSLMWKW</sequence>
<keyword evidence="6 13" id="KW-0812">Transmembrane</keyword>
<name>A0A4P7YE28_GASNA</name>
<evidence type="ECO:0000256" key="3">
    <source>
        <dbReference type="ARBA" id="ARBA00011291"/>
    </source>
</evidence>
<evidence type="ECO:0000256" key="2">
    <source>
        <dbReference type="ARBA" id="ARBA00008892"/>
    </source>
</evidence>
<evidence type="ECO:0000256" key="5">
    <source>
        <dbReference type="ARBA" id="ARBA00022547"/>
    </source>
</evidence>
<evidence type="ECO:0000256" key="8">
    <source>
        <dbReference type="ARBA" id="ARBA00022989"/>
    </source>
</evidence>
<keyword evidence="9 13" id="KW-0406">Ion transport</keyword>
<dbReference type="GeneID" id="40499953"/>
<evidence type="ECO:0000256" key="1">
    <source>
        <dbReference type="ARBA" id="ARBA00004304"/>
    </source>
</evidence>
<evidence type="ECO:0000256" key="4">
    <source>
        <dbReference type="ARBA" id="ARBA00022448"/>
    </source>
</evidence>
<keyword evidence="8 15" id="KW-1133">Transmembrane helix</keyword>
<reference evidence="16" key="1">
    <citation type="journal article" date="2019" name="Syst. Entomol.">
        <title>Evolutionary history of stomach bot flies in the light of mitogenomics.</title>
        <authorList>
            <person name="Yan L."/>
            <person name="Pape T."/>
            <person name="Elgar M.A."/>
            <person name="Gao Y."/>
            <person name="Zhang D."/>
        </authorList>
    </citation>
    <scope>NUCLEOTIDE SEQUENCE</scope>
</reference>
<accession>A0A4P7YE28</accession>
<dbReference type="EMBL" id="MG920505">
    <property type="protein sequence ID" value="QCG71531.1"/>
    <property type="molecule type" value="Genomic_DNA"/>
</dbReference>
<comment type="function">
    <text evidence="12">Mitochondrial membrane ATP synthase (F(1)F(0) ATP synthase or Complex V) produces ATP from ADP in the presence of a proton gradient across the membrane which is generated by electron transport complexes of the respiratory chain. F-type ATPases consist of two structural domains, F(1) - containing the extramembraneous catalytic core and F(0) - containing the membrane proton channel, linked together by a central stalk and a peripheral stalk. During catalysis, ATP synthesis in the catalytic domain of F(1) is coupled via a rotary mechanism of the central stalk subunits to proton translocation. Part of the complex F(0) domain. Minor subunit located with subunit a in the membrane.</text>
</comment>
<dbReference type="GO" id="GO:0031966">
    <property type="term" value="C:mitochondrial membrane"/>
    <property type="evidence" value="ECO:0007669"/>
    <property type="project" value="UniProtKB-SubCell"/>
</dbReference>
<organism evidence="16">
    <name type="scientific">Gasterophilus nasalis</name>
    <name type="common">Throat bot fly</name>
    <name type="synonym">Oestrus nasalis</name>
    <dbReference type="NCBI Taxonomy" id="204918"/>
    <lineage>
        <taxon>Eukaryota</taxon>
        <taxon>Metazoa</taxon>
        <taxon>Ecdysozoa</taxon>
        <taxon>Arthropoda</taxon>
        <taxon>Hexapoda</taxon>
        <taxon>Insecta</taxon>
        <taxon>Pterygota</taxon>
        <taxon>Neoptera</taxon>
        <taxon>Endopterygota</taxon>
        <taxon>Diptera</taxon>
        <taxon>Brachycera</taxon>
        <taxon>Muscomorpha</taxon>
        <taxon>Oestroidea</taxon>
        <taxon>Oestridae</taxon>
        <taxon>Gasterophilinae</taxon>
        <taxon>Gasterophilus</taxon>
    </lineage>
</organism>
<dbReference type="Pfam" id="PF00895">
    <property type="entry name" value="ATP-synt_8"/>
    <property type="match status" value="1"/>
</dbReference>
<evidence type="ECO:0000256" key="11">
    <source>
        <dbReference type="ARBA" id="ARBA00023136"/>
    </source>
</evidence>
<proteinExistence type="inferred from homology"/>
<feature type="region of interest" description="Disordered" evidence="14">
    <location>
        <begin position="34"/>
        <end position="53"/>
    </location>
</feature>
<keyword evidence="7 13" id="KW-0375">Hydrogen ion transport</keyword>
<dbReference type="InterPro" id="IPR001421">
    <property type="entry name" value="ATP8_metazoa"/>
</dbReference>
<dbReference type="AlphaFoldDB" id="A0A4P7YE28"/>
<dbReference type="GO" id="GO:0015078">
    <property type="term" value="F:proton transmembrane transporter activity"/>
    <property type="evidence" value="ECO:0007669"/>
    <property type="project" value="InterPro"/>
</dbReference>
<evidence type="ECO:0000256" key="13">
    <source>
        <dbReference type="RuleBase" id="RU003661"/>
    </source>
</evidence>
<feature type="transmembrane region" description="Helical" evidence="15">
    <location>
        <begin position="6"/>
        <end position="29"/>
    </location>
</feature>
<evidence type="ECO:0000256" key="7">
    <source>
        <dbReference type="ARBA" id="ARBA00022781"/>
    </source>
</evidence>
<geneLocation type="mitochondrion" evidence="16"/>
<keyword evidence="10 13" id="KW-0496">Mitochondrion</keyword>
<comment type="subunit">
    <text evidence="3">F-type ATPases have 2 components, CF(1) - the catalytic core - and CF(0) - the membrane proton channel.</text>
</comment>
<dbReference type="GO" id="GO:0045259">
    <property type="term" value="C:proton-transporting ATP synthase complex"/>
    <property type="evidence" value="ECO:0007669"/>
    <property type="project" value="UniProtKB-KW"/>
</dbReference>
<comment type="similarity">
    <text evidence="2 13">Belongs to the ATPase protein 8 family.</text>
</comment>
<dbReference type="GO" id="GO:0015986">
    <property type="term" value="P:proton motive force-driven ATP synthesis"/>
    <property type="evidence" value="ECO:0007669"/>
    <property type="project" value="InterPro"/>
</dbReference>
<dbReference type="RefSeq" id="YP_009653385.1">
    <property type="nucleotide sequence ID" value="NC_042781.1"/>
</dbReference>
<evidence type="ECO:0000256" key="10">
    <source>
        <dbReference type="ARBA" id="ARBA00023128"/>
    </source>
</evidence>
<keyword evidence="4 13" id="KW-0813">Transport</keyword>
<evidence type="ECO:0000256" key="15">
    <source>
        <dbReference type="SAM" id="Phobius"/>
    </source>
</evidence>
<evidence type="ECO:0000256" key="6">
    <source>
        <dbReference type="ARBA" id="ARBA00022692"/>
    </source>
</evidence>
<evidence type="ECO:0000313" key="16">
    <source>
        <dbReference type="EMBL" id="QCG71531.1"/>
    </source>
</evidence>